<feature type="transmembrane region" description="Helical" evidence="1">
    <location>
        <begin position="749"/>
        <end position="769"/>
    </location>
</feature>
<name>A0AAE0LHS2_9CHLO</name>
<proteinExistence type="predicted"/>
<feature type="transmembrane region" description="Helical" evidence="1">
    <location>
        <begin position="1055"/>
        <end position="1073"/>
    </location>
</feature>
<sequence>MGFSAASVTVTNSTINNCMTLGYGGAIYANAEASVTVTNSTISSCTASYYGGGICGYTKASVTVTDSTISNCIAFTGGGIIGFKEASVTVTNSTISSCIASGPGGGISGYDEVIVTVTNSTISNCSASVSGGGIYNGYDEATVTVTNSTISNCSASVSGGGIYGRSLILVDRGSIVFQCCARSGAGIYLENGNTDNSIISIVFSEISMNTAIESGGGIYAEFSAEVLFKGSVVSGNQADSGAGIYGSKYSNIIVMSSALLHNSAVDRGGACFLESEGHTMQVDVVVSKNSAGVGSGLFVAGHASSVAVQNCTIERNEVLREGTVHLGHPSNVSIISLNNLTFTNNSARAGSNLFWRYEAYKENIPPSCNNCASVPERAPLLASSVVKATFGIQGTNGVDVLRVSSISSVSGQRVSPYIAYILVDWYNNTAFLDTSEGCALSVTTKSSSGLVMAGQIREEYADNVEHDCVLYEGYQARCTPSANYTQLTLTGYPKTSFQLEFVPSVADIPTAVLGVVMRQCEVGQVVSNETDVCITCDENTLSLSSNFDVASCIDCSGVEGVTCHGGREYTIQPGWWISPRAARLSTDACAQSTNHHDCFLAYIYHCDAEGAACNTPESDRRGNSADAVLGLQICAQGYDESTVLCGGCEESYQPVLHECHACPSAKAVAYLQAVSIAFGCPLMLYVVYTYMLPAIYEALSQGFQDDVLSFYNSISLLYTKAGTVFAILRRNLQIVAPVLMLFPDQLSGTLRSLSIGVGWINLPLSTMLSTSCLSYNLNVWQDAENDFYVAFYGQILLPLFIAGITGMMLLYEEKFKTKGGGVKSDTELPEHQTDQEPQAAKKSSDILGVAVFALEFVYPSVCITCFRIFQCDAIVTENDDDGQWLKADRRIKCFGVGWYVAMAFSLVTIIYFVIGLPVAIFCILRHFKQRKQYQIIQTSGASSSKSNDEAKMFFEAGAIRKADEGEDGEARWTAMIDGTETQLRGVTRTIIQDDGSHLEYHCCQLEDPIVRAVFGRLYQDFEEKYYWWHSVRLCALFSMSGCVIIVQIIKRAFDSSYALLAAIVFTVLQAIFQPYEDICLDRLELANYASVMMSMFLICMQQNSSIGVSEGFSTTIMWILMLFVLYAAYTVGLFLNDAFLKRGSTHGRLSEMASRVLTSPQQSLSRFNRVSPSKLIGSNDYRVSDMVEDEDNPPDHITLTDNPLITGEEMTVVEEDSL</sequence>
<reference evidence="2 3" key="1">
    <citation type="journal article" date="2015" name="Genome Biol. Evol.">
        <title>Comparative Genomics of a Bacterivorous Green Alga Reveals Evolutionary Causalities and Consequences of Phago-Mixotrophic Mode of Nutrition.</title>
        <authorList>
            <person name="Burns J.A."/>
            <person name="Paasch A."/>
            <person name="Narechania A."/>
            <person name="Kim E."/>
        </authorList>
    </citation>
    <scope>NUCLEOTIDE SEQUENCE [LARGE SCALE GENOMIC DNA]</scope>
    <source>
        <strain evidence="2 3">PLY_AMNH</strain>
    </source>
</reference>
<dbReference type="AlphaFoldDB" id="A0AAE0LHS2"/>
<accession>A0AAE0LHS2</accession>
<feature type="transmembrane region" description="Helical" evidence="1">
    <location>
        <begin position="1115"/>
        <end position="1135"/>
    </location>
</feature>
<dbReference type="Proteomes" id="UP001190700">
    <property type="component" value="Unassembled WGS sequence"/>
</dbReference>
<evidence type="ECO:0000313" key="2">
    <source>
        <dbReference type="EMBL" id="KAK3285708.1"/>
    </source>
</evidence>
<gene>
    <name evidence="2" type="ORF">CYMTET_6698</name>
</gene>
<feature type="transmembrane region" description="Helical" evidence="1">
    <location>
        <begin position="1026"/>
        <end position="1049"/>
    </location>
</feature>
<keyword evidence="1" id="KW-1133">Transmembrane helix</keyword>
<evidence type="ECO:0000313" key="3">
    <source>
        <dbReference type="Proteomes" id="UP001190700"/>
    </source>
</evidence>
<dbReference type="InterPro" id="IPR011050">
    <property type="entry name" value="Pectin_lyase_fold/virulence"/>
</dbReference>
<dbReference type="SUPFAM" id="SSF51126">
    <property type="entry name" value="Pectin lyase-like"/>
    <property type="match status" value="2"/>
</dbReference>
<evidence type="ECO:0000256" key="1">
    <source>
        <dbReference type="SAM" id="Phobius"/>
    </source>
</evidence>
<feature type="transmembrane region" description="Helical" evidence="1">
    <location>
        <begin position="1085"/>
        <end position="1103"/>
    </location>
</feature>
<dbReference type="PANTHER" id="PTHR11319:SF35">
    <property type="entry name" value="OUTER MEMBRANE PROTEIN PMPC-RELATED"/>
    <property type="match status" value="1"/>
</dbReference>
<dbReference type="SMART" id="SM00710">
    <property type="entry name" value="PbH1"/>
    <property type="match status" value="7"/>
</dbReference>
<feature type="transmembrane region" description="Helical" evidence="1">
    <location>
        <begin position="708"/>
        <end position="728"/>
    </location>
</feature>
<organism evidence="2 3">
    <name type="scientific">Cymbomonas tetramitiformis</name>
    <dbReference type="NCBI Taxonomy" id="36881"/>
    <lineage>
        <taxon>Eukaryota</taxon>
        <taxon>Viridiplantae</taxon>
        <taxon>Chlorophyta</taxon>
        <taxon>Pyramimonadophyceae</taxon>
        <taxon>Pyramimonadales</taxon>
        <taxon>Pyramimonadaceae</taxon>
        <taxon>Cymbomonas</taxon>
    </lineage>
</organism>
<keyword evidence="1" id="KW-0812">Transmembrane</keyword>
<feature type="transmembrane region" description="Helical" evidence="1">
    <location>
        <begin position="789"/>
        <end position="811"/>
    </location>
</feature>
<evidence type="ECO:0008006" key="4">
    <source>
        <dbReference type="Google" id="ProtNLM"/>
    </source>
</evidence>
<dbReference type="PANTHER" id="PTHR11319">
    <property type="entry name" value="G PROTEIN-COUPLED RECEPTOR-RELATED"/>
    <property type="match status" value="1"/>
</dbReference>
<feature type="transmembrane region" description="Helical" evidence="1">
    <location>
        <begin position="898"/>
        <end position="924"/>
    </location>
</feature>
<feature type="transmembrane region" description="Helical" evidence="1">
    <location>
        <begin position="667"/>
        <end position="688"/>
    </location>
</feature>
<dbReference type="EMBL" id="LGRX02001666">
    <property type="protein sequence ID" value="KAK3285708.1"/>
    <property type="molecule type" value="Genomic_DNA"/>
</dbReference>
<dbReference type="InterPro" id="IPR012332">
    <property type="entry name" value="Autotransporter_pectin_lyase_C"/>
</dbReference>
<comment type="caution">
    <text evidence="2">The sequence shown here is derived from an EMBL/GenBank/DDBJ whole genome shotgun (WGS) entry which is preliminary data.</text>
</comment>
<protein>
    <recommendedName>
        <fullName evidence="4">Right handed beta helix domain-containing protein</fullName>
    </recommendedName>
</protein>
<dbReference type="InterPro" id="IPR006626">
    <property type="entry name" value="PbH1"/>
</dbReference>
<dbReference type="Gene3D" id="2.160.20.20">
    <property type="match status" value="1"/>
</dbReference>
<keyword evidence="1" id="KW-0472">Membrane</keyword>
<keyword evidence="3" id="KW-1185">Reference proteome</keyword>